<evidence type="ECO:0000313" key="2">
    <source>
        <dbReference type="Proteomes" id="UP000428260"/>
    </source>
</evidence>
<dbReference type="AlphaFoldDB" id="A0A6I6K6Y4"/>
<accession>A0A6I6K6Y4</accession>
<proteinExistence type="predicted"/>
<dbReference type="RefSeq" id="WP_158871223.1">
    <property type="nucleotide sequence ID" value="NZ_CP046401.1"/>
</dbReference>
<name>A0A6I6K6Y4_9BACT</name>
<evidence type="ECO:0000313" key="1">
    <source>
        <dbReference type="EMBL" id="QGY47393.1"/>
    </source>
</evidence>
<sequence>MLKTKAKHPGRMREANVRLRKTKSGYGMPLYHLETGLYHEEMLLYGSGTLNSPAKRYSTLYIGISQRYGAIRYGFT</sequence>
<organism evidence="1 2">
    <name type="scientific">Maribellus comscasis</name>
    <dbReference type="NCBI Taxonomy" id="2681766"/>
    <lineage>
        <taxon>Bacteria</taxon>
        <taxon>Pseudomonadati</taxon>
        <taxon>Bacteroidota</taxon>
        <taxon>Bacteroidia</taxon>
        <taxon>Marinilabiliales</taxon>
        <taxon>Prolixibacteraceae</taxon>
        <taxon>Maribellus</taxon>
    </lineage>
</organism>
<protein>
    <submittedName>
        <fullName evidence="1">Uncharacterized protein</fullName>
    </submittedName>
</protein>
<dbReference type="EMBL" id="CP046401">
    <property type="protein sequence ID" value="QGY47393.1"/>
    <property type="molecule type" value="Genomic_DNA"/>
</dbReference>
<keyword evidence="2" id="KW-1185">Reference proteome</keyword>
<reference evidence="1 2" key="1">
    <citation type="submission" date="2019-11" db="EMBL/GenBank/DDBJ databases">
        <authorList>
            <person name="Zheng R.K."/>
            <person name="Sun C.M."/>
        </authorList>
    </citation>
    <scope>NUCLEOTIDE SEQUENCE [LARGE SCALE GENOMIC DNA]</scope>
    <source>
        <strain evidence="1 2">WC007</strain>
    </source>
</reference>
<dbReference type="Proteomes" id="UP000428260">
    <property type="component" value="Chromosome"/>
</dbReference>
<gene>
    <name evidence="1" type="ORF">GM418_28120</name>
</gene>
<dbReference type="KEGG" id="mcos:GM418_28120"/>